<evidence type="ECO:0000256" key="4">
    <source>
        <dbReference type="ARBA" id="ARBA00023002"/>
    </source>
</evidence>
<keyword evidence="4 5" id="KW-0560">Oxidoreductase</keyword>
<feature type="binding site" evidence="5">
    <location>
        <position position="128"/>
    </location>
    <ligand>
        <name>substrate</name>
    </ligand>
</feature>
<dbReference type="EMBL" id="QENZ01000004">
    <property type="protein sequence ID" value="PVX50891.1"/>
    <property type="molecule type" value="Genomic_DNA"/>
</dbReference>
<dbReference type="PANTHER" id="PTHR10851:SF0">
    <property type="entry name" value="PYRIDOXINE-5'-PHOSPHATE OXIDASE"/>
    <property type="match status" value="1"/>
</dbReference>
<dbReference type="GO" id="GO:0010181">
    <property type="term" value="F:FMN binding"/>
    <property type="evidence" value="ECO:0007669"/>
    <property type="project" value="UniProtKB-UniRule"/>
</dbReference>
<comment type="pathway">
    <text evidence="5">Cofactor metabolism; pyridoxal 5'-phosphate salvage; pyridoxal 5'-phosphate from pyridoxine 5'-phosphate: step 1/1.</text>
</comment>
<comment type="function">
    <text evidence="5">Catalyzes the oxidation of either pyridoxine 5'-phosphate (PNP) or pyridoxamine 5'-phosphate (PMP) into pyridoxal 5'-phosphate (PLP).</text>
</comment>
<keyword evidence="10" id="KW-1185">Reference proteome</keyword>
<feature type="binding site" evidence="5">
    <location>
        <position position="132"/>
    </location>
    <ligand>
        <name>substrate</name>
    </ligand>
</feature>
<dbReference type="EC" id="1.4.3.5" evidence="5"/>
<comment type="cofactor">
    <cofactor evidence="5 6">
        <name>FMN</name>
        <dbReference type="ChEBI" id="CHEBI:58210"/>
    </cofactor>
    <text evidence="5 6">Binds 1 FMN per subunit.</text>
</comment>
<comment type="catalytic activity">
    <reaction evidence="5">
        <text>pyridoxamine 5'-phosphate + O2 + H2O = pyridoxal 5'-phosphate + H2O2 + NH4(+)</text>
        <dbReference type="Rhea" id="RHEA:15817"/>
        <dbReference type="ChEBI" id="CHEBI:15377"/>
        <dbReference type="ChEBI" id="CHEBI:15379"/>
        <dbReference type="ChEBI" id="CHEBI:16240"/>
        <dbReference type="ChEBI" id="CHEBI:28938"/>
        <dbReference type="ChEBI" id="CHEBI:58451"/>
        <dbReference type="ChEBI" id="CHEBI:597326"/>
        <dbReference type="EC" id="1.4.3.5"/>
    </reaction>
</comment>
<dbReference type="SUPFAM" id="SSF50475">
    <property type="entry name" value="FMN-binding split barrel"/>
    <property type="match status" value="1"/>
</dbReference>
<dbReference type="RefSeq" id="WP_116496442.1">
    <property type="nucleotide sequence ID" value="NZ_QENZ01000004.1"/>
</dbReference>
<evidence type="ECO:0000313" key="9">
    <source>
        <dbReference type="EMBL" id="PVX50891.1"/>
    </source>
</evidence>
<dbReference type="InterPro" id="IPR011576">
    <property type="entry name" value="Pyridox_Oxase_N"/>
</dbReference>
<protein>
    <recommendedName>
        <fullName evidence="5">Pyridoxine/pyridoxamine 5'-phosphate oxidase</fullName>
        <ecNumber evidence="5">1.4.3.5</ecNumber>
    </recommendedName>
    <alternativeName>
        <fullName evidence="5">PNP/PMP oxidase</fullName>
        <shortName evidence="5">PNPOx</shortName>
    </alternativeName>
    <alternativeName>
        <fullName evidence="5">Pyridoxal 5'-phosphate synthase</fullName>
    </alternativeName>
</protein>
<comment type="similarity">
    <text evidence="1 5">Belongs to the pyridoxamine 5'-phosphate oxidase family.</text>
</comment>
<proteinExistence type="inferred from homology"/>
<dbReference type="NCBIfam" id="NF004231">
    <property type="entry name" value="PRK05679.1"/>
    <property type="match status" value="1"/>
</dbReference>
<dbReference type="Pfam" id="PF10590">
    <property type="entry name" value="PNP_phzG_C"/>
    <property type="match status" value="1"/>
</dbReference>
<evidence type="ECO:0000256" key="3">
    <source>
        <dbReference type="ARBA" id="ARBA00022643"/>
    </source>
</evidence>
<reference evidence="9 10" key="1">
    <citation type="submission" date="2018-05" db="EMBL/GenBank/DDBJ databases">
        <title>Genomic Encyclopedia of Type Strains, Phase IV (KMG-IV): sequencing the most valuable type-strain genomes for metagenomic binning, comparative biology and taxonomic classification.</title>
        <authorList>
            <person name="Goeker M."/>
        </authorList>
    </citation>
    <scope>NUCLEOTIDE SEQUENCE [LARGE SCALE GENOMIC DNA]</scope>
    <source>
        <strain evidence="9 10">DSM 28579</strain>
    </source>
</reference>
<comment type="caution">
    <text evidence="9">The sequence shown here is derived from an EMBL/GenBank/DDBJ whole genome shotgun (WGS) entry which is preliminary data.</text>
</comment>
<dbReference type="AlphaFoldDB" id="A0A7L4UP47"/>
<dbReference type="NCBIfam" id="TIGR00558">
    <property type="entry name" value="pdxH"/>
    <property type="match status" value="1"/>
</dbReference>
<feature type="domain" description="Pyridoxine 5'-phosphate oxidase dimerisation C-terminal" evidence="8">
    <location>
        <begin position="173"/>
        <end position="214"/>
    </location>
</feature>
<accession>A0A7L4UP47</accession>
<comment type="subunit">
    <text evidence="5">Homodimer.</text>
</comment>
<feature type="binding site" evidence="5 6">
    <location>
        <begin position="141"/>
        <end position="142"/>
    </location>
    <ligand>
        <name>FMN</name>
        <dbReference type="ChEBI" id="CHEBI:58210"/>
    </ligand>
</feature>
<evidence type="ECO:0000259" key="8">
    <source>
        <dbReference type="Pfam" id="PF10590"/>
    </source>
</evidence>
<dbReference type="PANTHER" id="PTHR10851">
    <property type="entry name" value="PYRIDOXINE-5-PHOSPHATE OXIDASE"/>
    <property type="match status" value="1"/>
</dbReference>
<evidence type="ECO:0000256" key="1">
    <source>
        <dbReference type="ARBA" id="ARBA00007301"/>
    </source>
</evidence>
<dbReference type="InterPro" id="IPR012349">
    <property type="entry name" value="Split_barrel_FMN-bd"/>
</dbReference>
<keyword evidence="2 5" id="KW-0285">Flavoprotein</keyword>
<dbReference type="HAMAP" id="MF_01629">
    <property type="entry name" value="PdxH"/>
    <property type="match status" value="1"/>
</dbReference>
<feature type="domain" description="Pyridoxamine 5'-phosphate oxidase N-terminal" evidence="7">
    <location>
        <begin position="40"/>
        <end position="157"/>
    </location>
</feature>
<feature type="binding site" evidence="5 6">
    <location>
        <begin position="62"/>
        <end position="67"/>
    </location>
    <ligand>
        <name>FMN</name>
        <dbReference type="ChEBI" id="CHEBI:58210"/>
    </ligand>
</feature>
<feature type="binding site" evidence="5">
    <location>
        <position position="124"/>
    </location>
    <ligand>
        <name>substrate</name>
    </ligand>
</feature>
<dbReference type="PIRSF" id="PIRSF000190">
    <property type="entry name" value="Pyd_amn-ph_oxd"/>
    <property type="match status" value="1"/>
</dbReference>
<dbReference type="UniPathway" id="UPA01068">
    <property type="reaction ID" value="UER00304"/>
</dbReference>
<evidence type="ECO:0000256" key="6">
    <source>
        <dbReference type="PIRSR" id="PIRSR000190-2"/>
    </source>
</evidence>
<dbReference type="InterPro" id="IPR019576">
    <property type="entry name" value="Pyridoxamine_oxidase_dimer_C"/>
</dbReference>
<feature type="binding site" evidence="5 6">
    <location>
        <position position="186"/>
    </location>
    <ligand>
        <name>FMN</name>
        <dbReference type="ChEBI" id="CHEBI:58210"/>
    </ligand>
</feature>
<comment type="catalytic activity">
    <reaction evidence="5">
        <text>pyridoxine 5'-phosphate + O2 = pyridoxal 5'-phosphate + H2O2</text>
        <dbReference type="Rhea" id="RHEA:15149"/>
        <dbReference type="ChEBI" id="CHEBI:15379"/>
        <dbReference type="ChEBI" id="CHEBI:16240"/>
        <dbReference type="ChEBI" id="CHEBI:58589"/>
        <dbReference type="ChEBI" id="CHEBI:597326"/>
        <dbReference type="EC" id="1.4.3.5"/>
    </reaction>
</comment>
<dbReference type="OrthoDB" id="9780392at2"/>
<evidence type="ECO:0000259" key="7">
    <source>
        <dbReference type="Pfam" id="PF01243"/>
    </source>
</evidence>
<organism evidence="9 10">
    <name type="scientific">Balneicella halophila</name>
    <dbReference type="NCBI Taxonomy" id="1537566"/>
    <lineage>
        <taxon>Bacteria</taxon>
        <taxon>Pseudomonadati</taxon>
        <taxon>Bacteroidota</taxon>
        <taxon>Bacteroidia</taxon>
        <taxon>Bacteroidales</taxon>
        <taxon>Balneicellaceae</taxon>
        <taxon>Balneicella</taxon>
    </lineage>
</organism>
<feature type="binding site" evidence="5">
    <location>
        <begin position="192"/>
        <end position="194"/>
    </location>
    <ligand>
        <name>substrate</name>
    </ligand>
</feature>
<comment type="caution">
    <text evidence="5">Lacks conserved residue(s) required for the propagation of feature annotation.</text>
</comment>
<feature type="binding site" evidence="5 6">
    <location>
        <position position="84"/>
    </location>
    <ligand>
        <name>FMN</name>
        <dbReference type="ChEBI" id="CHEBI:58210"/>
    </ligand>
</feature>
<feature type="binding site" evidence="5 6">
    <location>
        <begin position="77"/>
        <end position="78"/>
    </location>
    <ligand>
        <name>FMN</name>
        <dbReference type="ChEBI" id="CHEBI:58210"/>
    </ligand>
</feature>
<gene>
    <name evidence="5" type="primary">pdxH</name>
    <name evidence="9" type="ORF">C7377_1214</name>
</gene>
<dbReference type="PROSITE" id="PS01064">
    <property type="entry name" value="PYRIDOX_OXIDASE"/>
    <property type="match status" value="1"/>
</dbReference>
<dbReference type="GO" id="GO:0008615">
    <property type="term" value="P:pyridoxine biosynthetic process"/>
    <property type="evidence" value="ECO:0007669"/>
    <property type="project" value="UniProtKB-UniRule"/>
</dbReference>
<dbReference type="GO" id="GO:0004733">
    <property type="term" value="F:pyridoxamine phosphate oxidase activity"/>
    <property type="evidence" value="ECO:0007669"/>
    <property type="project" value="UniProtKB-UniRule"/>
</dbReference>
<comment type="pathway">
    <text evidence="5">Cofactor metabolism; pyridoxal 5'-phosphate salvage; pyridoxal 5'-phosphate from pyridoxamine 5'-phosphate: step 1/1.</text>
</comment>
<evidence type="ECO:0000313" key="10">
    <source>
        <dbReference type="Proteomes" id="UP000251835"/>
    </source>
</evidence>
<dbReference type="Gene3D" id="2.30.110.10">
    <property type="entry name" value="Electron Transport, Fmn-binding Protein, Chain A"/>
    <property type="match status" value="1"/>
</dbReference>
<keyword evidence="5" id="KW-0664">Pyridoxine biosynthesis</keyword>
<dbReference type="InterPro" id="IPR000659">
    <property type="entry name" value="Pyridox_Oxase"/>
</dbReference>
<keyword evidence="3 5" id="KW-0288">FMN</keyword>
<feature type="binding site" evidence="5">
    <location>
        <position position="67"/>
    </location>
    <ligand>
        <name>substrate</name>
    </ligand>
</feature>
<feature type="binding site" evidence="5 6">
    <location>
        <position position="196"/>
    </location>
    <ligand>
        <name>FMN</name>
        <dbReference type="ChEBI" id="CHEBI:58210"/>
    </ligand>
</feature>
<name>A0A7L4UP47_BALHA</name>
<feature type="binding site" evidence="5 6">
    <location>
        <position position="106"/>
    </location>
    <ligand>
        <name>FMN</name>
        <dbReference type="ChEBI" id="CHEBI:58210"/>
    </ligand>
</feature>
<evidence type="ECO:0000256" key="5">
    <source>
        <dbReference type="HAMAP-Rule" id="MF_01629"/>
    </source>
</evidence>
<dbReference type="Proteomes" id="UP000251835">
    <property type="component" value="Unassembled WGS sequence"/>
</dbReference>
<dbReference type="Pfam" id="PF01243">
    <property type="entry name" value="PNPOx_N"/>
    <property type="match status" value="1"/>
</dbReference>
<dbReference type="InterPro" id="IPR019740">
    <property type="entry name" value="Pyridox_Oxase_CS"/>
</dbReference>
<evidence type="ECO:0000256" key="2">
    <source>
        <dbReference type="ARBA" id="ARBA00022630"/>
    </source>
</evidence>
<sequence>MTDISNMRKQFERNPEIHLNEVPDNPHTLFDEWFAVARNEQIVEPNGFVLATSNGEGRLRTRTVLLKYFDETGYVFFTNYGSQKAKDIAENKMVSACFPWYTLERQIMIDGPVERVSTKESLKYFSSRPRGSQIGAWVSEQSSVVSSRAMLMNKVKQLSKSFMNKDVPLPEFWGGYRIMPKRFEFWQGQPSRLHDRIEYLLQEDGTWIKQRLAP</sequence>